<reference evidence="1 2" key="1">
    <citation type="submission" date="2024-03" db="EMBL/GenBank/DDBJ databases">
        <title>Isolation and characterization of a phage collection against Pseudomonas putida.</title>
        <authorList>
            <person name="Brauer A."/>
            <person name="Rosendahl S."/>
            <person name="Kangsep A."/>
            <person name="Rikberg R."/>
            <person name="Lewanczyk A.C."/>
            <person name="Horak R."/>
            <person name="Tamman H."/>
        </authorList>
    </citation>
    <scope>NUCLEOTIDE SEQUENCE [LARGE SCALE GENOMIC DNA]</scope>
</reference>
<gene>
    <name evidence="1" type="ORF">NoPa_00112</name>
</gene>
<protein>
    <submittedName>
        <fullName evidence="1">Uncharacterized protein</fullName>
    </submittedName>
</protein>
<evidence type="ECO:0000313" key="1">
    <source>
        <dbReference type="EMBL" id="WYV99451.1"/>
    </source>
</evidence>
<name>A0AAX4MXF4_9CAUD</name>
<proteinExistence type="predicted"/>
<dbReference type="EMBL" id="PP496415">
    <property type="protein sequence ID" value="WYV99451.1"/>
    <property type="molecule type" value="Genomic_DNA"/>
</dbReference>
<dbReference type="Proteomes" id="UP001480661">
    <property type="component" value="Segment"/>
</dbReference>
<organism evidence="1 2">
    <name type="scientific">Pseudomonas phage vB_PpuM-NoPa</name>
    <dbReference type="NCBI Taxonomy" id="3132619"/>
    <lineage>
        <taxon>Viruses</taxon>
        <taxon>Duplodnaviria</taxon>
        <taxon>Heunggongvirae</taxon>
        <taxon>Uroviricota</taxon>
        <taxon>Caudoviricetes</taxon>
        <taxon>Vandenendeviridae</taxon>
        <taxon>Gorskivirinae</taxon>
        <taxon>Tartuvirus</taxon>
        <taxon>Tartuvirus nopa</taxon>
    </lineage>
</organism>
<sequence length="91" mass="10413">MKYQKAVNLWNLTALERAQLKPGQWVYAGKPEDKGIWCGVRSSGSDVVAWYQKRQASQFPPICSNPSHLCPRLTNVHFRHLSRSVCIQLCQ</sequence>
<evidence type="ECO:0000313" key="2">
    <source>
        <dbReference type="Proteomes" id="UP001480661"/>
    </source>
</evidence>
<keyword evidence="2" id="KW-1185">Reference proteome</keyword>
<accession>A0AAX4MXF4</accession>